<accession>A0ABW5V9T0</accession>
<gene>
    <name evidence="1" type="ORF">ACFS1K_00300</name>
</gene>
<name>A0ABW5V9T0_9FLAO</name>
<comment type="caution">
    <text evidence="1">The sequence shown here is derived from an EMBL/GenBank/DDBJ whole genome shotgun (WGS) entry which is preliminary data.</text>
</comment>
<dbReference type="Gene3D" id="3.40.50.2000">
    <property type="entry name" value="Glycogen Phosphorylase B"/>
    <property type="match status" value="1"/>
</dbReference>
<evidence type="ECO:0000313" key="1">
    <source>
        <dbReference type="EMBL" id="MFD2788193.1"/>
    </source>
</evidence>
<proteinExistence type="predicted"/>
<organism evidence="1 2">
    <name type="scientific">Arenibacter antarcticus</name>
    <dbReference type="NCBI Taxonomy" id="2040469"/>
    <lineage>
        <taxon>Bacteria</taxon>
        <taxon>Pseudomonadati</taxon>
        <taxon>Bacteroidota</taxon>
        <taxon>Flavobacteriia</taxon>
        <taxon>Flavobacteriales</taxon>
        <taxon>Flavobacteriaceae</taxon>
        <taxon>Arenibacter</taxon>
    </lineage>
</organism>
<protein>
    <submittedName>
        <fullName evidence="1">Glycosyltransferase</fullName>
    </submittedName>
</protein>
<sequence>MNLIIIPFHDWRKSQNEGFRTRDVHFIKSLSDNKNVDKILVINRPSTWLEHLYKGSKKNVKGELLLNNRNFSLTKVDHNIYITDYHSWDILNQIKKKHLWFIEKYNDPNYIEFINRCCKELNMEDNSLIVQNIFSYKLGINLVAKRKLFDAWDNFLKFPAYKNIKSDLREGYKVLSNHIPLWVTNSQENISFYKSEFGVKTIHLMKNGVNVDFLSNSSEPPKDLLNIPKPIIGFGGKITYLLNYNLINYITKENPKSSFVFVGQILDKEVYKKIIKRKNVFFLGDKNYAIYPSYVANFDICIVPYNINGGQHGGDSIKAYEYLLTGKKIVGTNGNGLQDLEKHLYLAENPKEFSDALKHIKNEKISIDIEDHSWQSKSIKLLTYLAQ</sequence>
<evidence type="ECO:0000313" key="2">
    <source>
        <dbReference type="Proteomes" id="UP001597532"/>
    </source>
</evidence>
<keyword evidence="2" id="KW-1185">Reference proteome</keyword>
<dbReference type="RefSeq" id="WP_251807462.1">
    <property type="nucleotide sequence ID" value="NZ_CP166679.1"/>
</dbReference>
<dbReference type="SUPFAM" id="SSF53756">
    <property type="entry name" value="UDP-Glycosyltransferase/glycogen phosphorylase"/>
    <property type="match status" value="1"/>
</dbReference>
<dbReference type="EMBL" id="JBHUOK010000002">
    <property type="protein sequence ID" value="MFD2788193.1"/>
    <property type="molecule type" value="Genomic_DNA"/>
</dbReference>
<reference evidence="2" key="1">
    <citation type="journal article" date="2019" name="Int. J. Syst. Evol. Microbiol.">
        <title>The Global Catalogue of Microorganisms (GCM) 10K type strain sequencing project: providing services to taxonomists for standard genome sequencing and annotation.</title>
        <authorList>
            <consortium name="The Broad Institute Genomics Platform"/>
            <consortium name="The Broad Institute Genome Sequencing Center for Infectious Disease"/>
            <person name="Wu L."/>
            <person name="Ma J."/>
        </authorList>
    </citation>
    <scope>NUCLEOTIDE SEQUENCE [LARGE SCALE GENOMIC DNA]</scope>
    <source>
        <strain evidence="2">KCTC 52924</strain>
    </source>
</reference>
<dbReference type="Proteomes" id="UP001597532">
    <property type="component" value="Unassembled WGS sequence"/>
</dbReference>